<dbReference type="Pfam" id="PF08263">
    <property type="entry name" value="LRRNT_2"/>
    <property type="match status" value="1"/>
</dbReference>
<dbReference type="OMA" id="EEHLVEY"/>
<dbReference type="PaxDb" id="4081-Solyc01g057680.2.1"/>
<evidence type="ECO:0000259" key="4">
    <source>
        <dbReference type="Pfam" id="PF08263"/>
    </source>
</evidence>
<evidence type="ECO:0000256" key="2">
    <source>
        <dbReference type="ARBA" id="ARBA00022737"/>
    </source>
</evidence>
<feature type="signal peptide" evidence="3">
    <location>
        <begin position="1"/>
        <end position="16"/>
    </location>
</feature>
<evidence type="ECO:0000313" key="6">
    <source>
        <dbReference type="Proteomes" id="UP000004994"/>
    </source>
</evidence>
<name>A0A3Q7EXR7_SOLLC</name>
<sequence length="69" mass="7915">MFLDFLYLFTVTFASTEEAITILKWKATFKNQINSLLASWTQSSNTCGDWYGVMCLMVGCSEEHLVEYS</sequence>
<proteinExistence type="predicted"/>
<dbReference type="InterPro" id="IPR013210">
    <property type="entry name" value="LRR_N_plant-typ"/>
</dbReference>
<dbReference type="Gramene" id="Solyc01g057680.3.1">
    <property type="protein sequence ID" value="Solyc01g057680.3.1"/>
    <property type="gene ID" value="Solyc01g057680.3"/>
</dbReference>
<dbReference type="InParanoid" id="A0A3Q7EXR7"/>
<reference evidence="5" key="2">
    <citation type="submission" date="2019-01" db="UniProtKB">
        <authorList>
            <consortium name="EnsemblPlants"/>
        </authorList>
    </citation>
    <scope>IDENTIFICATION</scope>
    <source>
        <strain evidence="5">cv. Heinz 1706</strain>
    </source>
</reference>
<evidence type="ECO:0000313" key="5">
    <source>
        <dbReference type="EnsemblPlants" id="Solyc01g057680.3.1"/>
    </source>
</evidence>
<protein>
    <recommendedName>
        <fullName evidence="4">Leucine-rich repeat-containing N-terminal plant-type domain-containing protein</fullName>
    </recommendedName>
</protein>
<dbReference type="Proteomes" id="UP000004994">
    <property type="component" value="Chromosome 1"/>
</dbReference>
<feature type="chain" id="PRO_5018552096" description="Leucine-rich repeat-containing N-terminal plant-type domain-containing protein" evidence="3">
    <location>
        <begin position="17"/>
        <end position="69"/>
    </location>
</feature>
<dbReference type="AlphaFoldDB" id="A0A3Q7EXR7"/>
<keyword evidence="3" id="KW-0732">Signal</keyword>
<keyword evidence="2" id="KW-0677">Repeat</keyword>
<keyword evidence="6" id="KW-1185">Reference proteome</keyword>
<accession>A0A3Q7EXR7</accession>
<organism evidence="5">
    <name type="scientific">Solanum lycopersicum</name>
    <name type="common">Tomato</name>
    <name type="synonym">Lycopersicon esculentum</name>
    <dbReference type="NCBI Taxonomy" id="4081"/>
    <lineage>
        <taxon>Eukaryota</taxon>
        <taxon>Viridiplantae</taxon>
        <taxon>Streptophyta</taxon>
        <taxon>Embryophyta</taxon>
        <taxon>Tracheophyta</taxon>
        <taxon>Spermatophyta</taxon>
        <taxon>Magnoliopsida</taxon>
        <taxon>eudicotyledons</taxon>
        <taxon>Gunneridae</taxon>
        <taxon>Pentapetalae</taxon>
        <taxon>asterids</taxon>
        <taxon>lamiids</taxon>
        <taxon>Solanales</taxon>
        <taxon>Solanaceae</taxon>
        <taxon>Solanoideae</taxon>
        <taxon>Solaneae</taxon>
        <taxon>Solanum</taxon>
        <taxon>Solanum subgen. Lycopersicon</taxon>
    </lineage>
</organism>
<reference evidence="5" key="1">
    <citation type="journal article" date="2012" name="Nature">
        <title>The tomato genome sequence provides insights into fleshy fruit evolution.</title>
        <authorList>
            <consortium name="Tomato Genome Consortium"/>
        </authorList>
    </citation>
    <scope>NUCLEOTIDE SEQUENCE [LARGE SCALE GENOMIC DNA]</scope>
    <source>
        <strain evidence="5">cv. Heinz 1706</strain>
    </source>
</reference>
<evidence type="ECO:0000256" key="1">
    <source>
        <dbReference type="ARBA" id="ARBA00022614"/>
    </source>
</evidence>
<dbReference type="EnsemblPlants" id="Solyc01g057680.3.1">
    <property type="protein sequence ID" value="Solyc01g057680.3.1"/>
    <property type="gene ID" value="Solyc01g057680.3"/>
</dbReference>
<feature type="domain" description="Leucine-rich repeat-containing N-terminal plant-type" evidence="4">
    <location>
        <begin position="18"/>
        <end position="55"/>
    </location>
</feature>
<evidence type="ECO:0000256" key="3">
    <source>
        <dbReference type="SAM" id="SignalP"/>
    </source>
</evidence>
<keyword evidence="1" id="KW-0433">Leucine-rich repeat</keyword>